<evidence type="ECO:0000313" key="2">
    <source>
        <dbReference type="Proteomes" id="UP001153636"/>
    </source>
</evidence>
<dbReference type="EMBL" id="OV651818">
    <property type="protein sequence ID" value="CAH1112686.1"/>
    <property type="molecule type" value="Genomic_DNA"/>
</dbReference>
<dbReference type="Proteomes" id="UP001153636">
    <property type="component" value="Chromosome 6"/>
</dbReference>
<dbReference type="InterPro" id="IPR029060">
    <property type="entry name" value="PIN-like_dom_sf"/>
</dbReference>
<evidence type="ECO:0000313" key="1">
    <source>
        <dbReference type="EMBL" id="CAH1112686.1"/>
    </source>
</evidence>
<name>A0A9P0GK55_9CUCU</name>
<sequence length="277" mass="31954">MRTKAGLINLFSPEKERIDRTKCAYVFDGGMLLHRVPWTSSKPFKDTFARYVKYLEDHYTKEVIVVFDGYDLNCNSIKGAERLRRASNKSCPDIQFDPTMDLMVPKNKFLSSNYNKSRLIKYLIEALQKNGISTLQALDDADSLIVQTALQKDSVGDLPVVVVVAEDIDILVILTALTPEHRTIYFLKAVKGNKTDQVYSSRSLDAHPFMRDNILFLHAMNGAFFRKWKKSVLSSLSKMVENSKWPLNLLKIKTFLERLYSRTEKLFCCRFTNCQRK</sequence>
<proteinExistence type="predicted"/>
<organism evidence="1 2">
    <name type="scientific">Psylliodes chrysocephalus</name>
    <dbReference type="NCBI Taxonomy" id="3402493"/>
    <lineage>
        <taxon>Eukaryota</taxon>
        <taxon>Metazoa</taxon>
        <taxon>Ecdysozoa</taxon>
        <taxon>Arthropoda</taxon>
        <taxon>Hexapoda</taxon>
        <taxon>Insecta</taxon>
        <taxon>Pterygota</taxon>
        <taxon>Neoptera</taxon>
        <taxon>Endopterygota</taxon>
        <taxon>Coleoptera</taxon>
        <taxon>Polyphaga</taxon>
        <taxon>Cucujiformia</taxon>
        <taxon>Chrysomeloidea</taxon>
        <taxon>Chrysomelidae</taxon>
        <taxon>Galerucinae</taxon>
        <taxon>Alticini</taxon>
        <taxon>Psylliodes</taxon>
    </lineage>
</organism>
<dbReference type="SUPFAM" id="SSF88723">
    <property type="entry name" value="PIN domain-like"/>
    <property type="match status" value="1"/>
</dbReference>
<protein>
    <submittedName>
        <fullName evidence="1">Uncharacterized protein</fullName>
    </submittedName>
</protein>
<dbReference type="AlphaFoldDB" id="A0A9P0GK55"/>
<reference evidence="1" key="1">
    <citation type="submission" date="2022-01" db="EMBL/GenBank/DDBJ databases">
        <authorList>
            <person name="King R."/>
        </authorList>
    </citation>
    <scope>NUCLEOTIDE SEQUENCE</scope>
</reference>
<dbReference type="OrthoDB" id="6760986at2759"/>
<dbReference type="Gene3D" id="3.40.50.1010">
    <property type="entry name" value="5'-nuclease"/>
    <property type="match status" value="1"/>
</dbReference>
<gene>
    <name evidence="1" type="ORF">PSYICH_LOCUS12373</name>
</gene>
<keyword evidence="2" id="KW-1185">Reference proteome</keyword>
<accession>A0A9P0GK55</accession>